<sequence>MTPQAEFFLPDALDARTECMSFAVARRYIREAGLIRLNTLEHIIQDGRGRLVVTQAIRQVVTATLRQLSPPCWDGLVS</sequence>
<evidence type="ECO:0000313" key="1">
    <source>
        <dbReference type="EMBL" id="MBB5366072.1"/>
    </source>
</evidence>
<keyword evidence="2" id="KW-1185">Reference proteome</keyword>
<proteinExistence type="predicted"/>
<dbReference type="Proteomes" id="UP000552709">
    <property type="component" value="Unassembled WGS sequence"/>
</dbReference>
<protein>
    <submittedName>
        <fullName evidence="1">Uncharacterized protein</fullName>
    </submittedName>
</protein>
<accession>A0A7W8JZH1</accession>
<dbReference type="AlphaFoldDB" id="A0A7W8JZH1"/>
<comment type="caution">
    <text evidence="1">The sequence shown here is derived from an EMBL/GenBank/DDBJ whole genome shotgun (WGS) entry which is preliminary data.</text>
</comment>
<gene>
    <name evidence="1" type="ORF">HNQ08_005198</name>
</gene>
<evidence type="ECO:0000313" key="2">
    <source>
        <dbReference type="Proteomes" id="UP000552709"/>
    </source>
</evidence>
<dbReference type="RefSeq" id="WP_184137959.1">
    <property type="nucleotide sequence ID" value="NZ_JACHFL010000027.1"/>
</dbReference>
<name>A0A7W8JZH1_9DEIO</name>
<dbReference type="EMBL" id="JACHFL010000027">
    <property type="protein sequence ID" value="MBB5366072.1"/>
    <property type="molecule type" value="Genomic_DNA"/>
</dbReference>
<reference evidence="1 2" key="1">
    <citation type="submission" date="2020-08" db="EMBL/GenBank/DDBJ databases">
        <title>Genomic Encyclopedia of Type Strains, Phase IV (KMG-IV): sequencing the most valuable type-strain genomes for metagenomic binning, comparative biology and taxonomic classification.</title>
        <authorList>
            <person name="Goeker M."/>
        </authorList>
    </citation>
    <scope>NUCLEOTIDE SEQUENCE [LARGE SCALE GENOMIC DNA]</scope>
    <source>
        <strain evidence="1 2">DSM 27939</strain>
    </source>
</reference>
<organism evidence="1 2">
    <name type="scientific">Deinococcus humi</name>
    <dbReference type="NCBI Taxonomy" id="662880"/>
    <lineage>
        <taxon>Bacteria</taxon>
        <taxon>Thermotogati</taxon>
        <taxon>Deinococcota</taxon>
        <taxon>Deinococci</taxon>
        <taxon>Deinococcales</taxon>
        <taxon>Deinococcaceae</taxon>
        <taxon>Deinococcus</taxon>
    </lineage>
</organism>